<feature type="region of interest" description="Disordered" evidence="4">
    <location>
        <begin position="23"/>
        <end position="42"/>
    </location>
</feature>
<evidence type="ECO:0000256" key="4">
    <source>
        <dbReference type="SAM" id="MobiDB-lite"/>
    </source>
</evidence>
<organism evidence="6 7">
    <name type="scientific">Aliishimia ponticola</name>
    <dbReference type="NCBI Taxonomy" id="2499833"/>
    <lineage>
        <taxon>Bacteria</taxon>
        <taxon>Pseudomonadati</taxon>
        <taxon>Pseudomonadota</taxon>
        <taxon>Alphaproteobacteria</taxon>
        <taxon>Rhodobacterales</taxon>
        <taxon>Paracoccaceae</taxon>
        <taxon>Aliishimia</taxon>
    </lineage>
</organism>
<dbReference type="InterPro" id="IPR051120">
    <property type="entry name" value="ABC_AA/LPS_Transport"/>
</dbReference>
<dbReference type="Gene3D" id="3.40.50.300">
    <property type="entry name" value="P-loop containing nucleotide triphosphate hydrolases"/>
    <property type="match status" value="1"/>
</dbReference>
<dbReference type="GO" id="GO:0005524">
    <property type="term" value="F:ATP binding"/>
    <property type="evidence" value="ECO:0007669"/>
    <property type="project" value="UniProtKB-KW"/>
</dbReference>
<name>A0A4S4NCB5_9RHOB</name>
<dbReference type="GO" id="GO:0016887">
    <property type="term" value="F:ATP hydrolysis activity"/>
    <property type="evidence" value="ECO:0007669"/>
    <property type="project" value="InterPro"/>
</dbReference>
<dbReference type="GO" id="GO:0005304">
    <property type="term" value="F:L-valine transmembrane transporter activity"/>
    <property type="evidence" value="ECO:0007669"/>
    <property type="project" value="TreeGrafter"/>
</dbReference>
<dbReference type="PANTHER" id="PTHR45772">
    <property type="entry name" value="CONSERVED COMPONENT OF ABC TRANSPORTER FOR NATURAL AMINO ACIDS-RELATED"/>
    <property type="match status" value="1"/>
</dbReference>
<sequence>MAAGGGTLSDLWRRRAGAVHVPAEGADLPDGASRTARSEGGGMSAHLSIRNLIKRFGGLTATNDFSLEITPGSSVGLIGPNGAGKTTIFSQIMGEVRQDSGQIALDGLELTPLATARRIRAGVSRTYQVPRPFAEMSVAENIRVGLMPDNIWSMIAQGPDPDRELELALSVGFTKDQLEKLPSELSMGDLRKLEMARTMATGPRMMLLDEVFAGLTVGEIAMISGLVQQMRADGMTFLIVSHDLKALEPLIDRAVAINHGTLIADGPYDEVMNDAAVRASYLGT</sequence>
<protein>
    <submittedName>
        <fullName evidence="6">ATP-binding cassette domain-containing protein</fullName>
    </submittedName>
</protein>
<dbReference type="OrthoDB" id="9806149at2"/>
<dbReference type="PANTHER" id="PTHR45772:SF7">
    <property type="entry name" value="AMINO ACID ABC TRANSPORTER ATP-BINDING PROTEIN"/>
    <property type="match status" value="1"/>
</dbReference>
<dbReference type="GO" id="GO:0015808">
    <property type="term" value="P:L-alanine transport"/>
    <property type="evidence" value="ECO:0007669"/>
    <property type="project" value="TreeGrafter"/>
</dbReference>
<dbReference type="InterPro" id="IPR027417">
    <property type="entry name" value="P-loop_NTPase"/>
</dbReference>
<keyword evidence="2" id="KW-0547">Nucleotide-binding</keyword>
<dbReference type="SUPFAM" id="SSF52540">
    <property type="entry name" value="P-loop containing nucleoside triphosphate hydrolases"/>
    <property type="match status" value="1"/>
</dbReference>
<dbReference type="GO" id="GO:1903805">
    <property type="term" value="P:L-valine import across plasma membrane"/>
    <property type="evidence" value="ECO:0007669"/>
    <property type="project" value="TreeGrafter"/>
</dbReference>
<feature type="domain" description="ABC transporter" evidence="5">
    <location>
        <begin position="47"/>
        <end position="284"/>
    </location>
</feature>
<keyword evidence="1" id="KW-0813">Transport</keyword>
<evidence type="ECO:0000256" key="3">
    <source>
        <dbReference type="ARBA" id="ARBA00022840"/>
    </source>
</evidence>
<dbReference type="InterPro" id="IPR032823">
    <property type="entry name" value="BCA_ABC_TP_C"/>
</dbReference>
<dbReference type="Pfam" id="PF12399">
    <property type="entry name" value="BCA_ABC_TP_C"/>
    <property type="match status" value="1"/>
</dbReference>
<evidence type="ECO:0000256" key="2">
    <source>
        <dbReference type="ARBA" id="ARBA00022741"/>
    </source>
</evidence>
<dbReference type="GO" id="GO:1903806">
    <property type="term" value="P:L-isoleucine import across plasma membrane"/>
    <property type="evidence" value="ECO:0007669"/>
    <property type="project" value="TreeGrafter"/>
</dbReference>
<dbReference type="GO" id="GO:0005886">
    <property type="term" value="C:plasma membrane"/>
    <property type="evidence" value="ECO:0007669"/>
    <property type="project" value="TreeGrafter"/>
</dbReference>
<dbReference type="GO" id="GO:0015188">
    <property type="term" value="F:L-isoleucine transmembrane transporter activity"/>
    <property type="evidence" value="ECO:0007669"/>
    <property type="project" value="TreeGrafter"/>
</dbReference>
<reference evidence="6 7" key="1">
    <citation type="submission" date="2019-04" db="EMBL/GenBank/DDBJ databases">
        <title>Shimia ponticola sp. nov., isolated from seawater.</title>
        <authorList>
            <person name="Kim Y.-O."/>
            <person name="Yoon J.-H."/>
        </authorList>
    </citation>
    <scope>NUCLEOTIDE SEQUENCE [LARGE SCALE GENOMIC DNA]</scope>
    <source>
        <strain evidence="6 7">MYP11</strain>
    </source>
</reference>
<dbReference type="GO" id="GO:0042941">
    <property type="term" value="P:D-alanine transmembrane transport"/>
    <property type="evidence" value="ECO:0007669"/>
    <property type="project" value="TreeGrafter"/>
</dbReference>
<dbReference type="SMART" id="SM00382">
    <property type="entry name" value="AAA"/>
    <property type="match status" value="1"/>
</dbReference>
<evidence type="ECO:0000313" key="6">
    <source>
        <dbReference type="EMBL" id="THH37064.1"/>
    </source>
</evidence>
<gene>
    <name evidence="6" type="ORF">E4Z66_08990</name>
</gene>
<comment type="caution">
    <text evidence="6">The sequence shown here is derived from an EMBL/GenBank/DDBJ whole genome shotgun (WGS) entry which is preliminary data.</text>
</comment>
<dbReference type="AlphaFoldDB" id="A0A4S4NCB5"/>
<keyword evidence="3 6" id="KW-0067">ATP-binding</keyword>
<dbReference type="Pfam" id="PF00005">
    <property type="entry name" value="ABC_tran"/>
    <property type="match status" value="1"/>
</dbReference>
<dbReference type="Proteomes" id="UP000306602">
    <property type="component" value="Unassembled WGS sequence"/>
</dbReference>
<dbReference type="EMBL" id="SRKY01000002">
    <property type="protein sequence ID" value="THH37064.1"/>
    <property type="molecule type" value="Genomic_DNA"/>
</dbReference>
<keyword evidence="7" id="KW-1185">Reference proteome</keyword>
<dbReference type="InterPro" id="IPR003439">
    <property type="entry name" value="ABC_transporter-like_ATP-bd"/>
</dbReference>
<proteinExistence type="predicted"/>
<dbReference type="GO" id="GO:0015192">
    <property type="term" value="F:L-phenylalanine transmembrane transporter activity"/>
    <property type="evidence" value="ECO:0007669"/>
    <property type="project" value="TreeGrafter"/>
</dbReference>
<evidence type="ECO:0000313" key="7">
    <source>
        <dbReference type="Proteomes" id="UP000306602"/>
    </source>
</evidence>
<evidence type="ECO:0000256" key="1">
    <source>
        <dbReference type="ARBA" id="ARBA00022448"/>
    </source>
</evidence>
<evidence type="ECO:0000259" key="5">
    <source>
        <dbReference type="PROSITE" id="PS50893"/>
    </source>
</evidence>
<accession>A0A4S4NCB5</accession>
<dbReference type="InterPro" id="IPR003593">
    <property type="entry name" value="AAA+_ATPase"/>
</dbReference>
<dbReference type="PROSITE" id="PS50893">
    <property type="entry name" value="ABC_TRANSPORTER_2"/>
    <property type="match status" value="1"/>
</dbReference>